<dbReference type="PANTHER" id="PTHR45947">
    <property type="entry name" value="SULFOQUINOVOSYL TRANSFERASE SQD2"/>
    <property type="match status" value="1"/>
</dbReference>
<accession>A0A077LWT5</accession>
<evidence type="ECO:0000313" key="4">
    <source>
        <dbReference type="EMBL" id="CCH78156.1"/>
    </source>
</evidence>
<organism evidence="4 5">
    <name type="scientific">Nostocoides japonicum T1-X7</name>
    <dbReference type="NCBI Taxonomy" id="1194083"/>
    <lineage>
        <taxon>Bacteria</taxon>
        <taxon>Bacillati</taxon>
        <taxon>Actinomycetota</taxon>
        <taxon>Actinomycetes</taxon>
        <taxon>Micrococcales</taxon>
        <taxon>Intrasporangiaceae</taxon>
        <taxon>Nostocoides</taxon>
    </lineage>
</organism>
<dbReference type="InterPro" id="IPR050194">
    <property type="entry name" value="Glycosyltransferase_grp1"/>
</dbReference>
<feature type="domain" description="Glycosyltransferase subfamily 4-like N-terminal" evidence="3">
    <location>
        <begin position="11"/>
        <end position="169"/>
    </location>
</feature>
<dbReference type="Proteomes" id="UP000035721">
    <property type="component" value="Unassembled WGS sequence"/>
</dbReference>
<dbReference type="GO" id="GO:0016757">
    <property type="term" value="F:glycosyltransferase activity"/>
    <property type="evidence" value="ECO:0007669"/>
    <property type="project" value="UniProtKB-KW"/>
</dbReference>
<sequence length="377" mass="40936">MIGQKGLPASYGGVEHVVSETGRRLADRGHRVTVFTRTTYANPPTSPYFGMEVVPTPALNTKHLDAISHSATSTTRALFSGCDIFHYHALGPGLMAPLPRALARGKVVLTVHGLDHERAKWGLGARAVLGLAHWMSPRVPDRTIVVSKALQQHYAEQFDRPTDYIPNGVTAPSPASVAPVEDFGLRPGGYVLQVGRVVPEKGASLLLDAFRLVDRDVQLAIVGDTSWTEEYAREVREKAARDPRVVLTGYAYGDTLRALYANAALFTQPSFVEGLPLTLLEAASHGLPVVCSDIAPHCEVLAGGSSAGRTFRVGDREDLARVLTEMIDLRETLGPSARTQRDEILRRYDWDSATDQLEQVYLELTSPRVAAAAKVPA</sequence>
<dbReference type="STRING" id="1194083.BN12_260004"/>
<protein>
    <recommendedName>
        <fullName evidence="3">Glycosyltransferase subfamily 4-like N-terminal domain-containing protein</fullName>
    </recommendedName>
</protein>
<keyword evidence="2" id="KW-0808">Transferase</keyword>
<keyword evidence="5" id="KW-1185">Reference proteome</keyword>
<dbReference type="Pfam" id="PF13439">
    <property type="entry name" value="Glyco_transf_4"/>
    <property type="match status" value="1"/>
</dbReference>
<keyword evidence="1" id="KW-0328">Glycosyltransferase</keyword>
<dbReference type="CDD" id="cd03801">
    <property type="entry name" value="GT4_PimA-like"/>
    <property type="match status" value="1"/>
</dbReference>
<dbReference type="InterPro" id="IPR028098">
    <property type="entry name" value="Glyco_trans_4-like_N"/>
</dbReference>
<evidence type="ECO:0000256" key="2">
    <source>
        <dbReference type="ARBA" id="ARBA00022679"/>
    </source>
</evidence>
<dbReference type="RefSeq" id="WP_162233043.1">
    <property type="nucleotide sequence ID" value="NZ_HF570958.1"/>
</dbReference>
<evidence type="ECO:0000259" key="3">
    <source>
        <dbReference type="Pfam" id="PF13439"/>
    </source>
</evidence>
<gene>
    <name evidence="4" type="ORF">BN12_260004</name>
</gene>
<dbReference type="Pfam" id="PF13692">
    <property type="entry name" value="Glyco_trans_1_4"/>
    <property type="match status" value="1"/>
</dbReference>
<reference evidence="4 5" key="1">
    <citation type="journal article" date="2013" name="ISME J.">
        <title>A metabolic model for members of the genus Tetrasphaera involved in enhanced biological phosphorus removal.</title>
        <authorList>
            <person name="Kristiansen R."/>
            <person name="Nguyen H.T.T."/>
            <person name="Saunders A.M."/>
            <person name="Nielsen J.L."/>
            <person name="Wimmer R."/>
            <person name="Le V.Q."/>
            <person name="McIlroy S.J."/>
            <person name="Petrovski S."/>
            <person name="Seviour R.J."/>
            <person name="Calteau A."/>
            <person name="Nielsen K.L."/>
            <person name="Nielsen P.H."/>
        </authorList>
    </citation>
    <scope>NUCLEOTIDE SEQUENCE [LARGE SCALE GENOMIC DNA]</scope>
    <source>
        <strain evidence="4 5">T1-X7</strain>
    </source>
</reference>
<comment type="caution">
    <text evidence="4">The sequence shown here is derived from an EMBL/GenBank/DDBJ whole genome shotgun (WGS) entry which is preliminary data.</text>
</comment>
<dbReference type="EMBL" id="CAJB01000179">
    <property type="protein sequence ID" value="CCH78156.1"/>
    <property type="molecule type" value="Genomic_DNA"/>
</dbReference>
<evidence type="ECO:0000313" key="5">
    <source>
        <dbReference type="Proteomes" id="UP000035721"/>
    </source>
</evidence>
<name>A0A077LWT5_9MICO</name>
<proteinExistence type="predicted"/>
<dbReference type="PANTHER" id="PTHR45947:SF13">
    <property type="entry name" value="TRANSFERASE"/>
    <property type="match status" value="1"/>
</dbReference>
<dbReference type="SUPFAM" id="SSF53756">
    <property type="entry name" value="UDP-Glycosyltransferase/glycogen phosphorylase"/>
    <property type="match status" value="1"/>
</dbReference>
<evidence type="ECO:0000256" key="1">
    <source>
        <dbReference type="ARBA" id="ARBA00022676"/>
    </source>
</evidence>
<dbReference type="Gene3D" id="3.40.50.2000">
    <property type="entry name" value="Glycogen Phosphorylase B"/>
    <property type="match status" value="2"/>
</dbReference>
<dbReference type="GO" id="GO:1901137">
    <property type="term" value="P:carbohydrate derivative biosynthetic process"/>
    <property type="evidence" value="ECO:0007669"/>
    <property type="project" value="UniProtKB-ARBA"/>
</dbReference>
<dbReference type="AlphaFoldDB" id="A0A077LWT5"/>